<feature type="transmembrane region" description="Helical" evidence="1">
    <location>
        <begin position="60"/>
        <end position="79"/>
    </location>
</feature>
<dbReference type="PATRIC" id="fig|29557.3.peg.220"/>
<dbReference type="OrthoDB" id="400646at2"/>
<keyword evidence="3" id="KW-1185">Reference proteome</keyword>
<gene>
    <name evidence="2" type="ORF">MGALLINA_02330</name>
</gene>
<keyword evidence="1" id="KW-0812">Transmembrane</keyword>
<keyword evidence="1" id="KW-1133">Transmembrane helix</keyword>
<evidence type="ECO:0000313" key="2">
    <source>
        <dbReference type="EMBL" id="OAB49013.1"/>
    </source>
</evidence>
<sequence>MASKPIIQELTKKIKKLKFKYGWRQGLFIFLNILTILIAAGMIVLNLYSIRFNIFADQTMIYFVLMAILSTVITFLVTVKSFLNIQDKKTQLTQNLLKNQETLSQIQEKKSISEEDVDNITSTF</sequence>
<name>A0A168RIE1_9BACT</name>
<evidence type="ECO:0000256" key="1">
    <source>
        <dbReference type="SAM" id="Phobius"/>
    </source>
</evidence>
<proteinExistence type="predicted"/>
<feature type="transmembrane region" description="Helical" evidence="1">
    <location>
        <begin position="21"/>
        <end position="48"/>
    </location>
</feature>
<comment type="caution">
    <text evidence="2">The sequence shown here is derived from an EMBL/GenBank/DDBJ whole genome shotgun (WGS) entry which is preliminary data.</text>
</comment>
<accession>A0A168RIE1</accession>
<dbReference type="RefSeq" id="WP_063626034.1">
    <property type="nucleotide sequence ID" value="NZ_LVLH01000027.1"/>
</dbReference>
<evidence type="ECO:0000313" key="3">
    <source>
        <dbReference type="Proteomes" id="UP000076983"/>
    </source>
</evidence>
<dbReference type="STRING" id="29557.MGALLINA_02330"/>
<organism evidence="2 3">
    <name type="scientific">Mycoplasmopsis gallinarum</name>
    <dbReference type="NCBI Taxonomy" id="29557"/>
    <lineage>
        <taxon>Bacteria</taxon>
        <taxon>Bacillati</taxon>
        <taxon>Mycoplasmatota</taxon>
        <taxon>Mycoplasmoidales</taxon>
        <taxon>Metamycoplasmataceae</taxon>
        <taxon>Mycoplasmopsis</taxon>
    </lineage>
</organism>
<protein>
    <submittedName>
        <fullName evidence="2">Uncharacterized protein</fullName>
    </submittedName>
</protein>
<keyword evidence="1" id="KW-0472">Membrane</keyword>
<dbReference type="AlphaFoldDB" id="A0A168RIE1"/>
<reference evidence="2 3" key="1">
    <citation type="submission" date="2016-03" db="EMBL/GenBank/DDBJ databases">
        <title>Genome sequence of Mycoplasma gallinarum strain Mgn_IPT.</title>
        <authorList>
            <person name="Yacoub E."/>
            <person name="Sirand-Pugnet P."/>
            <person name="Barre A."/>
            <person name="Maurier F."/>
            <person name="Blanchard A."/>
            <person name="Ben Abdelmoumen B.M."/>
        </authorList>
    </citation>
    <scope>NUCLEOTIDE SEQUENCE [LARGE SCALE GENOMIC DNA]</scope>
    <source>
        <strain evidence="2 3">Mgn_IPT</strain>
    </source>
</reference>
<dbReference type="Proteomes" id="UP000076983">
    <property type="component" value="Unassembled WGS sequence"/>
</dbReference>
<dbReference type="EMBL" id="LVLH01000027">
    <property type="protein sequence ID" value="OAB49013.1"/>
    <property type="molecule type" value="Genomic_DNA"/>
</dbReference>